<evidence type="ECO:0000256" key="7">
    <source>
        <dbReference type="ARBA" id="ARBA00023136"/>
    </source>
</evidence>
<dbReference type="InterPro" id="IPR035906">
    <property type="entry name" value="MetI-like_sf"/>
</dbReference>
<protein>
    <recommendedName>
        <fullName evidence="9">ABC transmembrane type-1 domain-containing protein</fullName>
    </recommendedName>
</protein>
<name>A0A381S3R2_9ZZZZ</name>
<evidence type="ECO:0000256" key="3">
    <source>
        <dbReference type="ARBA" id="ARBA00022475"/>
    </source>
</evidence>
<dbReference type="AlphaFoldDB" id="A0A381S3R2"/>
<feature type="transmembrane region" description="Helical" evidence="8">
    <location>
        <begin position="65"/>
        <end position="97"/>
    </location>
</feature>
<dbReference type="InterPro" id="IPR010065">
    <property type="entry name" value="AA_ABC_transptr_permease_3TM"/>
</dbReference>
<dbReference type="Gene3D" id="1.10.3720.10">
    <property type="entry name" value="MetI-like"/>
    <property type="match status" value="1"/>
</dbReference>
<feature type="transmembrane region" description="Helical" evidence="8">
    <location>
        <begin position="241"/>
        <end position="263"/>
    </location>
</feature>
<feature type="transmembrane region" description="Helical" evidence="8">
    <location>
        <begin position="109"/>
        <end position="128"/>
    </location>
</feature>
<dbReference type="PANTHER" id="PTHR30614">
    <property type="entry name" value="MEMBRANE COMPONENT OF AMINO ACID ABC TRANSPORTER"/>
    <property type="match status" value="1"/>
</dbReference>
<dbReference type="GO" id="GO:0006865">
    <property type="term" value="P:amino acid transport"/>
    <property type="evidence" value="ECO:0007669"/>
    <property type="project" value="UniProtKB-KW"/>
</dbReference>
<keyword evidence="7 8" id="KW-0472">Membrane</keyword>
<dbReference type="EMBL" id="UINC01002558">
    <property type="protein sequence ID" value="SUZ97968.1"/>
    <property type="molecule type" value="Genomic_DNA"/>
</dbReference>
<dbReference type="NCBIfam" id="TIGR01726">
    <property type="entry name" value="HEQRo_perm_3TM"/>
    <property type="match status" value="1"/>
</dbReference>
<evidence type="ECO:0000256" key="2">
    <source>
        <dbReference type="ARBA" id="ARBA00022448"/>
    </source>
</evidence>
<dbReference type="GO" id="GO:0043190">
    <property type="term" value="C:ATP-binding cassette (ABC) transporter complex"/>
    <property type="evidence" value="ECO:0007669"/>
    <property type="project" value="InterPro"/>
</dbReference>
<keyword evidence="6 8" id="KW-1133">Transmembrane helix</keyword>
<dbReference type="InterPro" id="IPR043429">
    <property type="entry name" value="ArtM/GltK/GlnP/TcyL/YhdX-like"/>
</dbReference>
<accession>A0A381S3R2</accession>
<dbReference type="PANTHER" id="PTHR30614:SF0">
    <property type="entry name" value="L-CYSTINE TRANSPORT SYSTEM PERMEASE PROTEIN TCYL"/>
    <property type="match status" value="1"/>
</dbReference>
<evidence type="ECO:0000256" key="8">
    <source>
        <dbReference type="SAM" id="Phobius"/>
    </source>
</evidence>
<dbReference type="CDD" id="cd06261">
    <property type="entry name" value="TM_PBP2"/>
    <property type="match status" value="1"/>
</dbReference>
<gene>
    <name evidence="10" type="ORF">METZ01_LOCUS50822</name>
</gene>
<keyword evidence="2" id="KW-0813">Transport</keyword>
<dbReference type="SUPFAM" id="SSF161098">
    <property type="entry name" value="MetI-like"/>
    <property type="match status" value="1"/>
</dbReference>
<evidence type="ECO:0000256" key="6">
    <source>
        <dbReference type="ARBA" id="ARBA00022989"/>
    </source>
</evidence>
<evidence type="ECO:0000256" key="1">
    <source>
        <dbReference type="ARBA" id="ARBA00004651"/>
    </source>
</evidence>
<keyword evidence="3" id="KW-1003">Cell membrane</keyword>
<reference evidence="10" key="1">
    <citation type="submission" date="2018-05" db="EMBL/GenBank/DDBJ databases">
        <authorList>
            <person name="Lanie J.A."/>
            <person name="Ng W.-L."/>
            <person name="Kazmierczak K.M."/>
            <person name="Andrzejewski T.M."/>
            <person name="Davidsen T.M."/>
            <person name="Wayne K.J."/>
            <person name="Tettelin H."/>
            <person name="Glass J.I."/>
            <person name="Rusch D."/>
            <person name="Podicherti R."/>
            <person name="Tsui H.-C.T."/>
            <person name="Winkler M.E."/>
        </authorList>
    </citation>
    <scope>NUCLEOTIDE SEQUENCE</scope>
</reference>
<evidence type="ECO:0000313" key="10">
    <source>
        <dbReference type="EMBL" id="SUZ97968.1"/>
    </source>
</evidence>
<dbReference type="FunFam" id="1.10.3720.10:FF:000006">
    <property type="entry name" value="Glutamate/aspartate ABC transporter, permease protein GltK"/>
    <property type="match status" value="1"/>
</dbReference>
<dbReference type="InterPro" id="IPR000515">
    <property type="entry name" value="MetI-like"/>
</dbReference>
<dbReference type="GO" id="GO:0022857">
    <property type="term" value="F:transmembrane transporter activity"/>
    <property type="evidence" value="ECO:0007669"/>
    <property type="project" value="InterPro"/>
</dbReference>
<dbReference type="PROSITE" id="PS50928">
    <property type="entry name" value="ABC_TM1"/>
    <property type="match status" value="1"/>
</dbReference>
<comment type="subcellular location">
    <subcellularLocation>
        <location evidence="1">Cell membrane</location>
        <topology evidence="1">Multi-pass membrane protein</topology>
    </subcellularLocation>
</comment>
<dbReference type="Pfam" id="PF00528">
    <property type="entry name" value="BPD_transp_1"/>
    <property type="match status" value="1"/>
</dbReference>
<keyword evidence="5" id="KW-0029">Amino-acid transport</keyword>
<feature type="domain" description="ABC transmembrane type-1" evidence="9">
    <location>
        <begin position="71"/>
        <end position="257"/>
    </location>
</feature>
<evidence type="ECO:0000256" key="5">
    <source>
        <dbReference type="ARBA" id="ARBA00022970"/>
    </source>
</evidence>
<evidence type="ECO:0000259" key="9">
    <source>
        <dbReference type="PROSITE" id="PS50928"/>
    </source>
</evidence>
<proteinExistence type="predicted"/>
<sequence length="272" mass="30455">MISTGFVKKFSEKIDKYSCFRSERLLLGLLGLVLALGLGGCANTDYTWGWYVISPWHPMGITNIQFLLSGLGYTLLLSLSAIVLSILLGLIVTLPALMKNTLARRINRVYVEIFRSIPILVMLLWVYYGLPPAFGIKLDVFSAGILGLALCDSAFEAEIFRAGIQSIGSGQHDAADSLGLNYWKKMRLIILPQAIRTVLPAIGNQFVYMLKMSSLVSVIGLTELTRRADELVVSQYRPLEIYTFLVLEYFVLIICISSGMRWLENRMRSVEI</sequence>
<keyword evidence="4 8" id="KW-0812">Transmembrane</keyword>
<evidence type="ECO:0000256" key="4">
    <source>
        <dbReference type="ARBA" id="ARBA00022692"/>
    </source>
</evidence>
<organism evidence="10">
    <name type="scientific">marine metagenome</name>
    <dbReference type="NCBI Taxonomy" id="408172"/>
    <lineage>
        <taxon>unclassified sequences</taxon>
        <taxon>metagenomes</taxon>
        <taxon>ecological metagenomes</taxon>
    </lineage>
</organism>